<evidence type="ECO:0000313" key="4">
    <source>
        <dbReference type="Proteomes" id="UP001168146"/>
    </source>
</evidence>
<feature type="domain" description="DUF7053" evidence="2">
    <location>
        <begin position="3"/>
        <end position="171"/>
    </location>
</feature>
<dbReference type="PANTHER" id="PTHR38117:SF2">
    <property type="entry name" value="NACHT AND WD40 DOMAIN PROTEIN"/>
    <property type="match status" value="1"/>
</dbReference>
<evidence type="ECO:0000313" key="3">
    <source>
        <dbReference type="EMBL" id="KAK0320288.1"/>
    </source>
</evidence>
<accession>A0AAN6FKV1</accession>
<proteinExistence type="predicted"/>
<evidence type="ECO:0000259" key="2">
    <source>
        <dbReference type="Pfam" id="PF23155"/>
    </source>
</evidence>
<dbReference type="AlphaFoldDB" id="A0AAN6FKV1"/>
<dbReference type="InterPro" id="IPR055481">
    <property type="entry name" value="DUF7053"/>
</dbReference>
<dbReference type="EMBL" id="JASUXU010000026">
    <property type="protein sequence ID" value="KAK0320288.1"/>
    <property type="molecule type" value="Genomic_DNA"/>
</dbReference>
<sequence>MSRRSFITNITPLPPSITRDTALALLHDHNAMIELNPLVVRHTPTTAPPNATVEEQLKCKWILITDTINYLPGGAAKSEMSYKAGFYDLPYGIQTHCFAPGGVDLKAIWRVGGNMYGEPPEAPELGIAKPSSGLYLREDVEVKCNIFLSSFVKKNLKKSHATLVKDLLNKHSEPVSTMPAPLLVPSSPVDSIGSIPSFRPMTPPTPDSLHHDTTPTVSSLPMSRQLTNSTQLSQPTQEEPCSCGLGGHEVMCPNYRYGAPPPRKASPAPQVNLQMSSQPFMDMRWPPQADRAPAALLGAYSPVGAHPESKCNCHDGDHVRTCQYYEMPHARKAAIRHRDLETLCIPLGSHEARSWKFEVNCGSWDMALVGQAVDYSIRTSNKEPEWSSICKNVLDQYLDNDDPFGFDSNYRERCSSNDSYNLFEFSAGSGSEQSHQTAGTSPLPSWEGVAVSGAEAIEAQQPVAKEPVDFWTKTLRALEQNAAASERQLQQPLRATKSHPDFLSLGGCPSPPAIPSSPVDQSLSVQRQRSRKPAANGRKTSQARSLSRGRPTGVTKATAATGPSSTARKASASPAKMMTPSRFRSGFKDIWAERIERSPKKYELRAPSHGLPQSPPPSAKTQEEEFAAFGLPSYIPLPAYDEQLSPLTTTFRQTHIYTPIASPSAINAAAYASNSYFGEAPPLPPNPYTAQAVALNDTTPLFPDQKHSFASNRIQSFDFGFSDEIDQFSTAPFAELTIAPYTTSHPSFSDPFAGFHDSVLPSTEPNDLHRTGLGISCDPSLVSNLSVITPLCQPNIAAHTSPYYVTSPGYKTMPSTPHRRSASRLRSLTPSPPATDSRARRAGSRSKRSASRHRRAKSTNSTSRHPSTTGDKLGGGFVNYTPHDSNRILSGVAPSGSSKTKARREKEAADKRRRLSQAAVRAVVEAGGDLEALQKAGLI</sequence>
<reference evidence="3" key="1">
    <citation type="submission" date="2021-12" db="EMBL/GenBank/DDBJ databases">
        <title>Black yeast isolated from Biological Soil Crust.</title>
        <authorList>
            <person name="Kurbessoian T."/>
        </authorList>
    </citation>
    <scope>NUCLEOTIDE SEQUENCE</scope>
    <source>
        <strain evidence="3">CCFEE 5208</strain>
    </source>
</reference>
<evidence type="ECO:0000256" key="1">
    <source>
        <dbReference type="SAM" id="MobiDB-lite"/>
    </source>
</evidence>
<feature type="compositionally biased region" description="Polar residues" evidence="1">
    <location>
        <begin position="518"/>
        <end position="527"/>
    </location>
</feature>
<dbReference type="PANTHER" id="PTHR38117">
    <property type="entry name" value="NACHT AND WD40 DOMAIN PROTEIN"/>
    <property type="match status" value="1"/>
</dbReference>
<protein>
    <recommendedName>
        <fullName evidence="2">DUF7053 domain-containing protein</fullName>
    </recommendedName>
</protein>
<comment type="caution">
    <text evidence="3">The sequence shown here is derived from an EMBL/GenBank/DDBJ whole genome shotgun (WGS) entry which is preliminary data.</text>
</comment>
<feature type="compositionally biased region" description="Polar residues" evidence="1">
    <location>
        <begin position="859"/>
        <end position="870"/>
    </location>
</feature>
<feature type="region of interest" description="Disordered" evidence="1">
    <location>
        <begin position="498"/>
        <end position="580"/>
    </location>
</feature>
<feature type="region of interest" description="Disordered" evidence="1">
    <location>
        <begin position="807"/>
        <end position="916"/>
    </location>
</feature>
<feature type="compositionally biased region" description="Basic residues" evidence="1">
    <location>
        <begin position="840"/>
        <end position="857"/>
    </location>
</feature>
<name>A0AAN6FKV1_9PEZI</name>
<dbReference type="Pfam" id="PF23155">
    <property type="entry name" value="DUF7053"/>
    <property type="match status" value="1"/>
</dbReference>
<feature type="region of interest" description="Disordered" evidence="1">
    <location>
        <begin position="202"/>
        <end position="221"/>
    </location>
</feature>
<organism evidence="3 4">
    <name type="scientific">Friedmanniomyces endolithicus</name>
    <dbReference type="NCBI Taxonomy" id="329885"/>
    <lineage>
        <taxon>Eukaryota</taxon>
        <taxon>Fungi</taxon>
        <taxon>Dikarya</taxon>
        <taxon>Ascomycota</taxon>
        <taxon>Pezizomycotina</taxon>
        <taxon>Dothideomycetes</taxon>
        <taxon>Dothideomycetidae</taxon>
        <taxon>Mycosphaerellales</taxon>
        <taxon>Teratosphaeriaceae</taxon>
        <taxon>Friedmanniomyces</taxon>
    </lineage>
</organism>
<gene>
    <name evidence="3" type="ORF">LTR82_008805</name>
</gene>
<dbReference type="Proteomes" id="UP001168146">
    <property type="component" value="Unassembled WGS sequence"/>
</dbReference>